<dbReference type="Proteomes" id="UP000789525">
    <property type="component" value="Unassembled WGS sequence"/>
</dbReference>
<proteinExistence type="predicted"/>
<name>A0ACA9LZU4_9GLOM</name>
<dbReference type="EMBL" id="CAJVPT010009218">
    <property type="protein sequence ID" value="CAG8559145.1"/>
    <property type="molecule type" value="Genomic_DNA"/>
</dbReference>
<gene>
    <name evidence="1" type="ORF">ACOLOM_LOCUS5157</name>
</gene>
<evidence type="ECO:0000313" key="2">
    <source>
        <dbReference type="Proteomes" id="UP000789525"/>
    </source>
</evidence>
<keyword evidence="2" id="KW-1185">Reference proteome</keyword>
<reference evidence="1" key="1">
    <citation type="submission" date="2021-06" db="EMBL/GenBank/DDBJ databases">
        <authorList>
            <person name="Kallberg Y."/>
            <person name="Tangrot J."/>
            <person name="Rosling A."/>
        </authorList>
    </citation>
    <scope>NUCLEOTIDE SEQUENCE</scope>
    <source>
        <strain evidence="1">CL356</strain>
    </source>
</reference>
<accession>A0ACA9LZU4</accession>
<protein>
    <submittedName>
        <fullName evidence="1">137_t:CDS:1</fullName>
    </submittedName>
</protein>
<evidence type="ECO:0000313" key="1">
    <source>
        <dbReference type="EMBL" id="CAG8559145.1"/>
    </source>
</evidence>
<sequence length="1249" mass="138039">MLNVLDVSGPHGVDGIDGVCGYNGTYPSGDGKDGTNATHPTDGGDAGDHTSGAAIEFSGQFRVAGYSFKAFQKSYACSYADLFALKARGGDGGNGGNGGDGGKYSYHNSLFEQYIQVQYRLTSNFTSGNGAAANRITVTIRYSSGTNGGSGGDGGDAGAGTSGADGGDGGTITLTMNDTDSGLLLLFVREWVPAVLYSLDVSGGYGGRAGRHGIPGSGGRGGLGGSSHSWTEVSYSYSNGNRIEHYHNYYNPGGYDGPRGYDGKCPSILLYNGSPGNDGKLRFHIKDSISNKISKYREIFDIRLQSVFSYSATGVFEPEAQIYVDTLTINNSSAMPTPRRDICVTINNNVWISNYAQRKYITLPHRIDGHSSKQVNCNQQLSFFLKKYRVDRPGPPLRATDLLQLTATMTGIQRRLPAFDIYGRLINIQFPIELTHISHMNSMVSGHVAKVIWGVKNTSQVDFGASSKNKRRICVRLVKTGGEVSPHALRFGLQLGQKGVITIPPVQTMEREYIFDIPLLKAVQTLQLEATLALGEAEAFECAEFWIYLELGKIEDPSSLNVVHIQSFDVRVSTIYRGFPAGFYPDVLLVTNHKTTRNEYLAWVNLFKQQLGLKFFVWDISQMGHFSLTRPIETLFSAEPTTLMKDLDGKTIIVLDNEFDYGDYAVKVTARNFVLKHEYLLGRVDDTKEDDESAPAHGDETELSDDNGQCIVDPAKLIDEIFEIQIKPKLFFNMKRRMLGKAQKVDENLKKLRPHILHHVVYNWHDSKISLFRSKKNSDAKTGPLNEDNESDDIYLFLSGRHRMLNEQEKKLAETLKQQIVYDVAVELSTICDGVGSNSSLGGEQTLVMMENLRRLVWKVESLSGNNSTQLGVTDENRLFTISEEHEDASSLNYEIESNSAQLNQGNSCDVKVETEQNVNPKEVAYNCSDVIRDPNNNCSDMMGDQRNDACDVIKDRSNNCSDEIRVIPQNCSDVIINPNNNCSGVPLAHSMVPVHNAPGTTAVGDIGGEKEIIFYMFPVKHDSPLGEWVMDILAQLYAFIKCLRSGIHQSLLPNRRTAKVQQQSMDLLHRIGDATIIDFADPRSSAKLEYIQEQLTRSKDYLSTEDELSTSLEPLTINDEKSERLPSSMNVVSSSSVPSSHNSINADLHNNIQNNLVPTNTSPILYNEFSDLPTPMSIASGLSFASSMTRASMMSSSSFSYSGPSASRSRVPYKKLDSKRRRTIKSFKKGVKLQLRNKIQGHYEKWKK</sequence>
<feature type="non-terminal residue" evidence="1">
    <location>
        <position position="1249"/>
    </location>
</feature>
<organism evidence="1 2">
    <name type="scientific">Acaulospora colombiana</name>
    <dbReference type="NCBI Taxonomy" id="27376"/>
    <lineage>
        <taxon>Eukaryota</taxon>
        <taxon>Fungi</taxon>
        <taxon>Fungi incertae sedis</taxon>
        <taxon>Mucoromycota</taxon>
        <taxon>Glomeromycotina</taxon>
        <taxon>Glomeromycetes</taxon>
        <taxon>Diversisporales</taxon>
        <taxon>Acaulosporaceae</taxon>
        <taxon>Acaulospora</taxon>
    </lineage>
</organism>
<comment type="caution">
    <text evidence="1">The sequence shown here is derived from an EMBL/GenBank/DDBJ whole genome shotgun (WGS) entry which is preliminary data.</text>
</comment>